<evidence type="ECO:0000313" key="2">
    <source>
        <dbReference type="Proteomes" id="UP000595374"/>
    </source>
</evidence>
<proteinExistence type="predicted"/>
<dbReference type="InterPro" id="IPR043148">
    <property type="entry name" value="TagF_C"/>
</dbReference>
<keyword evidence="1" id="KW-0808">Transferase</keyword>
<dbReference type="EMBL" id="CP065989">
    <property type="protein sequence ID" value="QQB14424.1"/>
    <property type="molecule type" value="Genomic_DNA"/>
</dbReference>
<organism evidence="1 2">
    <name type="scientific">Brevibacterium casei</name>
    <dbReference type="NCBI Taxonomy" id="33889"/>
    <lineage>
        <taxon>Bacteria</taxon>
        <taxon>Bacillati</taxon>
        <taxon>Actinomycetota</taxon>
        <taxon>Actinomycetes</taxon>
        <taxon>Micrococcales</taxon>
        <taxon>Brevibacteriaceae</taxon>
        <taxon>Brevibacterium</taxon>
    </lineage>
</organism>
<evidence type="ECO:0000313" key="1">
    <source>
        <dbReference type="EMBL" id="QQB14424.1"/>
    </source>
</evidence>
<dbReference type="AlphaFoldDB" id="A0A7T3ZZ82"/>
<name>A0A7T3ZZ82_9MICO</name>
<gene>
    <name evidence="1" type="ORF">I6H47_17110</name>
</gene>
<reference evidence="1 2" key="1">
    <citation type="submission" date="2020-12" db="EMBL/GenBank/DDBJ databases">
        <title>FDA dAtabase for Regulatory Grade micrObial Sequences (FDA-ARGOS): Supporting development and validation of Infectious Disease Dx tests.</title>
        <authorList>
            <person name="Sproer C."/>
            <person name="Gronow S."/>
            <person name="Severitt S."/>
            <person name="Schroder I."/>
            <person name="Tallon L."/>
            <person name="Sadzewicz L."/>
            <person name="Zhao X."/>
            <person name="Boylan J."/>
            <person name="Ott S."/>
            <person name="Bowen H."/>
            <person name="Vavikolanu K."/>
            <person name="Mehta A."/>
            <person name="Aluvathingal J."/>
            <person name="Nadendla S."/>
            <person name="Lowell S."/>
            <person name="Myers T."/>
            <person name="Yan Y."/>
            <person name="Sichtig H."/>
        </authorList>
    </citation>
    <scope>NUCLEOTIDE SEQUENCE [LARGE SCALE GENOMIC DNA]</scope>
    <source>
        <strain evidence="1 2">FDAARGOS_990</strain>
    </source>
</reference>
<sequence>MRSSLKSLTAKKPPISRWVRKAGLSALNSRPWQATSRWLRGAKAIERLEAKYDGSGLKTPVIAYFGDGPAKIYQILQWIPIFEELDRTHPVAIVLRSPGALQELRAVTKLPLVLKRQFDPLQDFYYDLDPKVALYVNNGVRNFQSLGYAPMVHVHLNHGESDKISMVSNQVKAYDRVFVAGPAAIDRHRKVLIEFDLGKLVEVGRPQLDIDQTSTLPPTTKRTVMYAPTWEGENDANNYTSLDLFGEAIVAAILSTPNTRLVYKPHPRVEQSDDPGVVAADARIRELIAEADRAETAGAGPGGTGAGGGHLISMQGDILPMFADVDLMVTDVSSVGLDFLYLRPEKPIIITDRRDDLAAINEDSPITRATPVVSQSTIAEIADTIATELDADTTAAQRAKLREYYFGRRAVGDSTREFVATISGLIASRQREMLAKTDLD</sequence>
<dbReference type="GO" id="GO:0016020">
    <property type="term" value="C:membrane"/>
    <property type="evidence" value="ECO:0007669"/>
    <property type="project" value="InterPro"/>
</dbReference>
<dbReference type="Pfam" id="PF04464">
    <property type="entry name" value="Glyphos_transf"/>
    <property type="match status" value="1"/>
</dbReference>
<protein>
    <submittedName>
        <fullName evidence="1">CDP-glycerol glycerophosphotransferase family protein</fullName>
    </submittedName>
</protein>
<dbReference type="SUPFAM" id="SSF53756">
    <property type="entry name" value="UDP-Glycosyltransferase/glycogen phosphorylase"/>
    <property type="match status" value="1"/>
</dbReference>
<dbReference type="Gene3D" id="3.40.50.12580">
    <property type="match status" value="1"/>
</dbReference>
<dbReference type="Proteomes" id="UP000595374">
    <property type="component" value="Chromosome"/>
</dbReference>
<dbReference type="GO" id="GO:0047355">
    <property type="term" value="F:CDP-glycerol glycerophosphotransferase activity"/>
    <property type="evidence" value="ECO:0007669"/>
    <property type="project" value="InterPro"/>
</dbReference>
<dbReference type="InterPro" id="IPR007554">
    <property type="entry name" value="Glycerophosphate_synth"/>
</dbReference>
<dbReference type="RefSeq" id="WP_198499492.1">
    <property type="nucleotide sequence ID" value="NZ_CP065989.1"/>
</dbReference>
<accession>A0A7T3ZZ82</accession>